<accession>A0A937K5T9</accession>
<name>A0A937K5T9_9CLOT</name>
<organism evidence="3 4">
    <name type="scientific">Clostridium paridis</name>
    <dbReference type="NCBI Taxonomy" id="2803863"/>
    <lineage>
        <taxon>Bacteria</taxon>
        <taxon>Bacillati</taxon>
        <taxon>Bacillota</taxon>
        <taxon>Clostridia</taxon>
        <taxon>Eubacteriales</taxon>
        <taxon>Clostridiaceae</taxon>
        <taxon>Clostridium</taxon>
    </lineage>
</organism>
<keyword evidence="1" id="KW-0472">Membrane</keyword>
<evidence type="ECO:0000313" key="4">
    <source>
        <dbReference type="Proteomes" id="UP000623681"/>
    </source>
</evidence>
<sequence length="79" mass="9278">MGRYDGRIIMGGFHMGWIFMIICLILIALAIYFVIRVLNKNNFIKDTEESSLNILKERLAKGEISEEEYLRKAELIRKK</sequence>
<reference evidence="3" key="1">
    <citation type="submission" date="2021-01" db="EMBL/GenBank/DDBJ databases">
        <title>Genome public.</title>
        <authorList>
            <person name="Liu C."/>
            <person name="Sun Q."/>
        </authorList>
    </citation>
    <scope>NUCLEOTIDE SEQUENCE</scope>
    <source>
        <strain evidence="3">YIM B02565</strain>
    </source>
</reference>
<keyword evidence="1" id="KW-1133">Transmembrane helix</keyword>
<gene>
    <name evidence="3" type="ORF">JK634_16710</name>
</gene>
<evidence type="ECO:0000313" key="3">
    <source>
        <dbReference type="EMBL" id="MBL4933434.1"/>
    </source>
</evidence>
<feature type="transmembrane region" description="Helical" evidence="1">
    <location>
        <begin position="12"/>
        <end position="35"/>
    </location>
</feature>
<keyword evidence="1" id="KW-0812">Transmembrane</keyword>
<dbReference type="Pfam" id="PF09851">
    <property type="entry name" value="SHOCT"/>
    <property type="match status" value="1"/>
</dbReference>
<dbReference type="InterPro" id="IPR018649">
    <property type="entry name" value="SHOCT"/>
</dbReference>
<dbReference type="EMBL" id="JAESWA010000024">
    <property type="protein sequence ID" value="MBL4933434.1"/>
    <property type="molecule type" value="Genomic_DNA"/>
</dbReference>
<evidence type="ECO:0000259" key="2">
    <source>
        <dbReference type="Pfam" id="PF09851"/>
    </source>
</evidence>
<comment type="caution">
    <text evidence="3">The sequence shown here is derived from an EMBL/GenBank/DDBJ whole genome shotgun (WGS) entry which is preliminary data.</text>
</comment>
<keyword evidence="4" id="KW-1185">Reference proteome</keyword>
<evidence type="ECO:0000256" key="1">
    <source>
        <dbReference type="SAM" id="Phobius"/>
    </source>
</evidence>
<protein>
    <submittedName>
        <fullName evidence="3">SHOCT domain-containing protein</fullName>
    </submittedName>
</protein>
<dbReference type="Proteomes" id="UP000623681">
    <property type="component" value="Unassembled WGS sequence"/>
</dbReference>
<feature type="domain" description="SHOCT" evidence="2">
    <location>
        <begin position="52"/>
        <end position="74"/>
    </location>
</feature>
<proteinExistence type="predicted"/>
<dbReference type="AlphaFoldDB" id="A0A937K5T9"/>
<dbReference type="RefSeq" id="WP_202768872.1">
    <property type="nucleotide sequence ID" value="NZ_JAESWA010000024.1"/>
</dbReference>